<reference evidence="7 8" key="1">
    <citation type="journal article" date="2016" name="Nat. Commun.">
        <title>Thousands of microbial genomes shed light on interconnected biogeochemical processes in an aquifer system.</title>
        <authorList>
            <person name="Anantharaman K."/>
            <person name="Brown C.T."/>
            <person name="Hug L.A."/>
            <person name="Sharon I."/>
            <person name="Castelle C.J."/>
            <person name="Probst A.J."/>
            <person name="Thomas B.C."/>
            <person name="Singh A."/>
            <person name="Wilkins M.J."/>
            <person name="Karaoz U."/>
            <person name="Brodie E.L."/>
            <person name="Williams K.H."/>
            <person name="Hubbard S.S."/>
            <person name="Banfield J.F."/>
        </authorList>
    </citation>
    <scope>NUCLEOTIDE SEQUENCE [LARGE SCALE GENOMIC DNA]</scope>
</reference>
<keyword evidence="2" id="KW-0488">Methylation</keyword>
<dbReference type="Proteomes" id="UP000178602">
    <property type="component" value="Unassembled WGS sequence"/>
</dbReference>
<feature type="transmembrane region" description="Helical" evidence="6">
    <location>
        <begin position="6"/>
        <end position="30"/>
    </location>
</feature>
<dbReference type="PANTHER" id="PTHR30093">
    <property type="entry name" value="GENERAL SECRETION PATHWAY PROTEIN G"/>
    <property type="match status" value="1"/>
</dbReference>
<dbReference type="PRINTS" id="PR00813">
    <property type="entry name" value="BCTERIALGSPG"/>
</dbReference>
<dbReference type="InterPro" id="IPR045584">
    <property type="entry name" value="Pilin-like"/>
</dbReference>
<dbReference type="Gene3D" id="3.30.700.10">
    <property type="entry name" value="Glycoprotein, Type 4 Pilin"/>
    <property type="match status" value="1"/>
</dbReference>
<comment type="caution">
    <text evidence="7">The sequence shown here is derived from an EMBL/GenBank/DDBJ whole genome shotgun (WGS) entry which is preliminary data.</text>
</comment>
<dbReference type="GO" id="GO:0015627">
    <property type="term" value="C:type II protein secretion system complex"/>
    <property type="evidence" value="ECO:0007669"/>
    <property type="project" value="InterPro"/>
</dbReference>
<evidence type="ECO:0000256" key="2">
    <source>
        <dbReference type="ARBA" id="ARBA00022481"/>
    </source>
</evidence>
<evidence type="ECO:0000256" key="1">
    <source>
        <dbReference type="ARBA" id="ARBA00004167"/>
    </source>
</evidence>
<sequence>MNKKGFTLVEILIVIGIIGLLSVFLVPSLLGARDKGKEAAVKGVMHSVQLAIEAYHMENDLYPLGKDITVKSLCENYLMAGDYIAAVPKNPFTGKEYKDGDLAGKIIYSYDETTGTYTLTGYKRSGLAKILELTNL</sequence>
<dbReference type="NCBIfam" id="TIGR02532">
    <property type="entry name" value="IV_pilin_GFxxxE"/>
    <property type="match status" value="1"/>
</dbReference>
<name>A0A1F4T7V2_UNCSA</name>
<evidence type="ECO:0000256" key="3">
    <source>
        <dbReference type="ARBA" id="ARBA00022692"/>
    </source>
</evidence>
<evidence type="ECO:0000256" key="4">
    <source>
        <dbReference type="ARBA" id="ARBA00022989"/>
    </source>
</evidence>
<organism evidence="7 8">
    <name type="scientific">candidate division WOR-1 bacterium RIFOXYC12_FULL_54_18</name>
    <dbReference type="NCBI Taxonomy" id="1802584"/>
    <lineage>
        <taxon>Bacteria</taxon>
        <taxon>Bacillati</taxon>
        <taxon>Saganbacteria</taxon>
    </lineage>
</organism>
<dbReference type="InterPro" id="IPR012902">
    <property type="entry name" value="N_methyl_site"/>
</dbReference>
<comment type="subcellular location">
    <subcellularLocation>
        <location evidence="1">Membrane</location>
        <topology evidence="1">Single-pass membrane protein</topology>
    </subcellularLocation>
</comment>
<dbReference type="PROSITE" id="PS00409">
    <property type="entry name" value="PROKAR_NTER_METHYL"/>
    <property type="match status" value="1"/>
</dbReference>
<evidence type="ECO:0000313" key="7">
    <source>
        <dbReference type="EMBL" id="OGC28637.1"/>
    </source>
</evidence>
<evidence type="ECO:0000256" key="5">
    <source>
        <dbReference type="ARBA" id="ARBA00023136"/>
    </source>
</evidence>
<dbReference type="InterPro" id="IPR000983">
    <property type="entry name" value="Bac_GSPG_pilin"/>
</dbReference>
<dbReference type="SUPFAM" id="SSF54523">
    <property type="entry name" value="Pili subunits"/>
    <property type="match status" value="1"/>
</dbReference>
<accession>A0A1F4T7V2</accession>
<dbReference type="EMBL" id="MEUG01000001">
    <property type="protein sequence ID" value="OGC28637.1"/>
    <property type="molecule type" value="Genomic_DNA"/>
</dbReference>
<dbReference type="AlphaFoldDB" id="A0A1F4T7V2"/>
<keyword evidence="4 6" id="KW-1133">Transmembrane helix</keyword>
<dbReference type="GO" id="GO:0016020">
    <property type="term" value="C:membrane"/>
    <property type="evidence" value="ECO:0007669"/>
    <property type="project" value="UniProtKB-SubCell"/>
</dbReference>
<evidence type="ECO:0000313" key="8">
    <source>
        <dbReference type="Proteomes" id="UP000178602"/>
    </source>
</evidence>
<dbReference type="Pfam" id="PF07963">
    <property type="entry name" value="N_methyl"/>
    <property type="match status" value="1"/>
</dbReference>
<evidence type="ECO:0000256" key="6">
    <source>
        <dbReference type="SAM" id="Phobius"/>
    </source>
</evidence>
<protein>
    <recommendedName>
        <fullName evidence="9">Type II secretion system protein GspG C-terminal domain-containing protein</fullName>
    </recommendedName>
</protein>
<keyword evidence="5 6" id="KW-0472">Membrane</keyword>
<dbReference type="PANTHER" id="PTHR30093:SF44">
    <property type="entry name" value="TYPE II SECRETION SYSTEM CORE PROTEIN G"/>
    <property type="match status" value="1"/>
</dbReference>
<gene>
    <name evidence="7" type="ORF">A3K49_06750</name>
</gene>
<evidence type="ECO:0008006" key="9">
    <source>
        <dbReference type="Google" id="ProtNLM"/>
    </source>
</evidence>
<proteinExistence type="predicted"/>
<dbReference type="GO" id="GO:0015628">
    <property type="term" value="P:protein secretion by the type II secretion system"/>
    <property type="evidence" value="ECO:0007669"/>
    <property type="project" value="InterPro"/>
</dbReference>
<keyword evidence="3 6" id="KW-0812">Transmembrane</keyword>